<dbReference type="PANTHER" id="PTHR30055">
    <property type="entry name" value="HTH-TYPE TRANSCRIPTIONAL REGULATOR RUTR"/>
    <property type="match status" value="1"/>
</dbReference>
<evidence type="ECO:0000313" key="4">
    <source>
        <dbReference type="EMBL" id="MCD2425584.1"/>
    </source>
</evidence>
<evidence type="ECO:0000256" key="1">
    <source>
        <dbReference type="ARBA" id="ARBA00023125"/>
    </source>
</evidence>
<dbReference type="PRINTS" id="PR00455">
    <property type="entry name" value="HTHTETR"/>
</dbReference>
<dbReference type="PROSITE" id="PS50977">
    <property type="entry name" value="HTH_TETR_2"/>
    <property type="match status" value="1"/>
</dbReference>
<dbReference type="EMBL" id="JAJNEC010000007">
    <property type="protein sequence ID" value="MCD2425584.1"/>
    <property type="molecule type" value="Genomic_DNA"/>
</dbReference>
<sequence length="203" mass="23059">MAKKKQQDTLSSEEKIKEAARKVFMEKGYAATRTRDIAEAAGINLALLNYYFRSKEKLFELVMQEKLSSFFGLILPVLQDPASSLDDKIHTIADRYISMLAANPDLPLFVLNAMRNAPKKFAAMLKGADHLLQSAFARQLKERNPHVAPEQLFINIMSLCIFPFAMRPGLEVISPEIGATFNVLMEERKKLVPKWMRAMLKVK</sequence>
<dbReference type="SUPFAM" id="SSF46689">
    <property type="entry name" value="Homeodomain-like"/>
    <property type="match status" value="1"/>
</dbReference>
<dbReference type="RefSeq" id="WP_231008116.1">
    <property type="nucleotide sequence ID" value="NZ_JAJNEC010000007.1"/>
</dbReference>
<dbReference type="Proteomes" id="UP001199816">
    <property type="component" value="Unassembled WGS sequence"/>
</dbReference>
<reference evidence="4 5" key="1">
    <citation type="submission" date="2021-11" db="EMBL/GenBank/DDBJ databases">
        <title>Genomic of Niabella pedocola.</title>
        <authorList>
            <person name="Wu T."/>
        </authorList>
    </citation>
    <scope>NUCLEOTIDE SEQUENCE [LARGE SCALE GENOMIC DNA]</scope>
    <source>
        <strain evidence="4 5">JCM 31011</strain>
    </source>
</reference>
<organism evidence="4 5">
    <name type="scientific">Niabella pedocola</name>
    <dbReference type="NCBI Taxonomy" id="1752077"/>
    <lineage>
        <taxon>Bacteria</taxon>
        <taxon>Pseudomonadati</taxon>
        <taxon>Bacteroidota</taxon>
        <taxon>Chitinophagia</taxon>
        <taxon>Chitinophagales</taxon>
        <taxon>Chitinophagaceae</taxon>
        <taxon>Niabella</taxon>
    </lineage>
</organism>
<keyword evidence="5" id="KW-1185">Reference proteome</keyword>
<evidence type="ECO:0000256" key="2">
    <source>
        <dbReference type="PROSITE-ProRule" id="PRU00335"/>
    </source>
</evidence>
<name>A0ABS8PXM7_9BACT</name>
<dbReference type="PANTHER" id="PTHR30055:SF226">
    <property type="entry name" value="HTH-TYPE TRANSCRIPTIONAL REGULATOR PKSA"/>
    <property type="match status" value="1"/>
</dbReference>
<gene>
    <name evidence="4" type="ORF">LQ567_22565</name>
</gene>
<protein>
    <submittedName>
        <fullName evidence="4">TetR/AcrR family transcriptional regulator</fullName>
    </submittedName>
</protein>
<evidence type="ECO:0000259" key="3">
    <source>
        <dbReference type="PROSITE" id="PS50977"/>
    </source>
</evidence>
<feature type="domain" description="HTH tetR-type" evidence="3">
    <location>
        <begin position="10"/>
        <end position="70"/>
    </location>
</feature>
<dbReference type="InterPro" id="IPR001647">
    <property type="entry name" value="HTH_TetR"/>
</dbReference>
<dbReference type="Gene3D" id="1.10.357.10">
    <property type="entry name" value="Tetracycline Repressor, domain 2"/>
    <property type="match status" value="1"/>
</dbReference>
<dbReference type="Pfam" id="PF00440">
    <property type="entry name" value="TetR_N"/>
    <property type="match status" value="1"/>
</dbReference>
<dbReference type="InterPro" id="IPR050109">
    <property type="entry name" value="HTH-type_TetR-like_transc_reg"/>
</dbReference>
<evidence type="ECO:0000313" key="5">
    <source>
        <dbReference type="Proteomes" id="UP001199816"/>
    </source>
</evidence>
<proteinExistence type="predicted"/>
<comment type="caution">
    <text evidence="4">The sequence shown here is derived from an EMBL/GenBank/DDBJ whole genome shotgun (WGS) entry which is preliminary data.</text>
</comment>
<accession>A0ABS8PXM7</accession>
<keyword evidence="1 2" id="KW-0238">DNA-binding</keyword>
<dbReference type="InterPro" id="IPR009057">
    <property type="entry name" value="Homeodomain-like_sf"/>
</dbReference>
<feature type="DNA-binding region" description="H-T-H motif" evidence="2">
    <location>
        <begin position="33"/>
        <end position="52"/>
    </location>
</feature>